<dbReference type="SMART" id="SM00865">
    <property type="entry name" value="Tubulin_C"/>
    <property type="match status" value="1"/>
</dbReference>
<gene>
    <name evidence="4" type="ORF">RCF98_03465</name>
</gene>
<sequence>MFELSKSKSPTVAVFGLGNNGCRAVDDLQKHSMTGITYRYADTSEHIRGQLTGIHLAFILVDAEDYTNLNLSRLVSNMQDVMEISTIVLDTAQTNTNVLMNTVKFIADLIINPGLINLDSADVRTMMPTHNTLAVLGSGQAHGEDRAIKAAQAAIASTSAEANYLMSAGTCLISMEGNVDMTLHEFESIMNEVATFMRPDVNFMMATVFNPKAQDKCIVTILTTNFINPSETALGINKANLLFLLGA</sequence>
<dbReference type="InterPro" id="IPR008280">
    <property type="entry name" value="Tub_FtsZ_C"/>
</dbReference>
<evidence type="ECO:0000259" key="3">
    <source>
        <dbReference type="SMART" id="SM00865"/>
    </source>
</evidence>
<reference evidence="4 5" key="1">
    <citation type="submission" date="2023-08" db="EMBL/GenBank/DDBJ databases">
        <title>New molecular markers tilS and rpoB for phylogenetic and monitoring studies of the genus Thiothrix biodiversity.</title>
        <authorList>
            <person name="Ravin N.V."/>
            <person name="Smolyakov D."/>
            <person name="Markov N.D."/>
            <person name="Beletsky A.V."/>
            <person name="Mardanov A.V."/>
            <person name="Rudenko T.S."/>
            <person name="Grabovich M.Y."/>
        </authorList>
    </citation>
    <scope>NUCLEOTIDE SEQUENCE [LARGE SCALE GENOMIC DNA]</scope>
    <source>
        <strain evidence="4 5">MK1</strain>
    </source>
</reference>
<dbReference type="Proteomes" id="UP001236657">
    <property type="component" value="Chromosome"/>
</dbReference>
<dbReference type="Gene3D" id="3.30.1330.20">
    <property type="entry name" value="Tubulin/FtsZ, C-terminal domain"/>
    <property type="match status" value="1"/>
</dbReference>
<dbReference type="Pfam" id="PF12327">
    <property type="entry name" value="FtsZ_C"/>
    <property type="match status" value="1"/>
</dbReference>
<proteinExistence type="predicted"/>
<feature type="domain" description="Tubulin/FtsZ 2-layer sandwich" evidence="3">
    <location>
        <begin position="116"/>
        <end position="235"/>
    </location>
</feature>
<dbReference type="InterPro" id="IPR037103">
    <property type="entry name" value="Tubulin/FtsZ-like_C"/>
</dbReference>
<evidence type="ECO:0000256" key="1">
    <source>
        <dbReference type="ARBA" id="ARBA00022741"/>
    </source>
</evidence>
<dbReference type="EMBL" id="CP133218">
    <property type="protein sequence ID" value="WML91419.1"/>
    <property type="molecule type" value="Genomic_DNA"/>
</dbReference>
<keyword evidence="2" id="KW-0342">GTP-binding</keyword>
<dbReference type="PANTHER" id="PTHR30314">
    <property type="entry name" value="CELL DIVISION PROTEIN FTSZ-RELATED"/>
    <property type="match status" value="1"/>
</dbReference>
<keyword evidence="5" id="KW-1185">Reference proteome</keyword>
<organism evidence="4 5">
    <name type="scientific">Thiothrix lacustris</name>
    <dbReference type="NCBI Taxonomy" id="525917"/>
    <lineage>
        <taxon>Bacteria</taxon>
        <taxon>Pseudomonadati</taxon>
        <taxon>Pseudomonadota</taxon>
        <taxon>Gammaproteobacteria</taxon>
        <taxon>Thiotrichales</taxon>
        <taxon>Thiotrichaceae</taxon>
        <taxon>Thiothrix</taxon>
    </lineage>
</organism>
<evidence type="ECO:0000256" key="2">
    <source>
        <dbReference type="ARBA" id="ARBA00023134"/>
    </source>
</evidence>
<evidence type="ECO:0000313" key="4">
    <source>
        <dbReference type="EMBL" id="WML91419.1"/>
    </source>
</evidence>
<name>A0ABY9MRZ4_9GAMM</name>
<protein>
    <recommendedName>
        <fullName evidence="3">Tubulin/FtsZ 2-layer sandwich domain-containing protein</fullName>
    </recommendedName>
</protein>
<evidence type="ECO:0000313" key="5">
    <source>
        <dbReference type="Proteomes" id="UP001236657"/>
    </source>
</evidence>
<dbReference type="InterPro" id="IPR024757">
    <property type="entry name" value="FtsZ_C"/>
</dbReference>
<dbReference type="InterPro" id="IPR045061">
    <property type="entry name" value="FtsZ/CetZ"/>
</dbReference>
<keyword evidence="1" id="KW-0547">Nucleotide-binding</keyword>
<accession>A0ABY9MRZ4</accession>
<dbReference type="SUPFAM" id="SSF55307">
    <property type="entry name" value="Tubulin C-terminal domain-like"/>
    <property type="match status" value="1"/>
</dbReference>
<dbReference type="InterPro" id="IPR018316">
    <property type="entry name" value="Tubulin/FtsZ_2-layer-sand-dom"/>
</dbReference>
<dbReference type="RefSeq" id="WP_308896188.1">
    <property type="nucleotide sequence ID" value="NZ_CP133218.1"/>
</dbReference>
<dbReference type="PANTHER" id="PTHR30314:SF3">
    <property type="entry name" value="MITOCHONDRIAL DIVISION PROTEIN FSZA"/>
    <property type="match status" value="1"/>
</dbReference>